<gene>
    <name evidence="2" type="ORF">LVIROSA_LOCUS489</name>
</gene>
<feature type="region of interest" description="Disordered" evidence="1">
    <location>
        <begin position="43"/>
        <end position="99"/>
    </location>
</feature>
<proteinExistence type="predicted"/>
<evidence type="ECO:0000256" key="1">
    <source>
        <dbReference type="SAM" id="MobiDB-lite"/>
    </source>
</evidence>
<reference evidence="2 3" key="1">
    <citation type="submission" date="2022-01" db="EMBL/GenBank/DDBJ databases">
        <authorList>
            <person name="Xiong W."/>
            <person name="Schranz E."/>
        </authorList>
    </citation>
    <scope>NUCLEOTIDE SEQUENCE [LARGE SCALE GENOMIC DNA]</scope>
</reference>
<dbReference type="AlphaFoldDB" id="A0AAU9LCL8"/>
<evidence type="ECO:0000313" key="3">
    <source>
        <dbReference type="Proteomes" id="UP001157418"/>
    </source>
</evidence>
<organism evidence="2 3">
    <name type="scientific">Lactuca virosa</name>
    <dbReference type="NCBI Taxonomy" id="75947"/>
    <lineage>
        <taxon>Eukaryota</taxon>
        <taxon>Viridiplantae</taxon>
        <taxon>Streptophyta</taxon>
        <taxon>Embryophyta</taxon>
        <taxon>Tracheophyta</taxon>
        <taxon>Spermatophyta</taxon>
        <taxon>Magnoliopsida</taxon>
        <taxon>eudicotyledons</taxon>
        <taxon>Gunneridae</taxon>
        <taxon>Pentapetalae</taxon>
        <taxon>asterids</taxon>
        <taxon>campanulids</taxon>
        <taxon>Asterales</taxon>
        <taxon>Asteraceae</taxon>
        <taxon>Cichorioideae</taxon>
        <taxon>Cichorieae</taxon>
        <taxon>Lactucinae</taxon>
        <taxon>Lactuca</taxon>
    </lineage>
</organism>
<comment type="caution">
    <text evidence="2">The sequence shown here is derived from an EMBL/GenBank/DDBJ whole genome shotgun (WGS) entry which is preliminary data.</text>
</comment>
<dbReference type="Proteomes" id="UP001157418">
    <property type="component" value="Unassembled WGS sequence"/>
</dbReference>
<feature type="compositionally biased region" description="Basic and acidic residues" evidence="1">
    <location>
        <begin position="58"/>
        <end position="86"/>
    </location>
</feature>
<keyword evidence="3" id="KW-1185">Reference proteome</keyword>
<protein>
    <submittedName>
        <fullName evidence="2">Uncharacterized protein</fullName>
    </submittedName>
</protein>
<name>A0AAU9LCL8_9ASTR</name>
<dbReference type="EMBL" id="CAKMRJ010000001">
    <property type="protein sequence ID" value="CAH1412476.1"/>
    <property type="molecule type" value="Genomic_DNA"/>
</dbReference>
<accession>A0AAU9LCL8</accession>
<sequence length="153" mass="17630">MITPRGDVLFYFKDGLRDWEKDELNKKNVQTLDDAISIAESLLDYRPPQKNPPAAKSGGDRKASKKFEDRRMDIPRFENQFRKDTMKAPNKPSFIFDGPHWTRECPSRKAMNTLVADMVGKPDEEVDAQEELGSVRHLGDLTKLLSKYENEDN</sequence>
<evidence type="ECO:0000313" key="2">
    <source>
        <dbReference type="EMBL" id="CAH1412476.1"/>
    </source>
</evidence>